<evidence type="ECO:0000256" key="5">
    <source>
        <dbReference type="ARBA" id="ARBA00022701"/>
    </source>
</evidence>
<comment type="caution">
    <text evidence="14">The sequence shown here is derived from an EMBL/GenBank/DDBJ whole genome shotgun (WGS) entry which is preliminary data.</text>
</comment>
<evidence type="ECO:0000259" key="12">
    <source>
        <dbReference type="SMART" id="SM00864"/>
    </source>
</evidence>
<evidence type="ECO:0000256" key="3">
    <source>
        <dbReference type="ARBA" id="ARBA00009636"/>
    </source>
</evidence>
<dbReference type="InterPro" id="IPR018316">
    <property type="entry name" value="Tubulin/FtsZ_2-layer-sand-dom"/>
</dbReference>
<dbReference type="InterPro" id="IPR002452">
    <property type="entry name" value="Alpha_tubulin"/>
</dbReference>
<evidence type="ECO:0000256" key="8">
    <source>
        <dbReference type="ARBA" id="ARBA00023134"/>
    </source>
</evidence>
<dbReference type="SMART" id="SM00864">
    <property type="entry name" value="Tubulin"/>
    <property type="match status" value="1"/>
</dbReference>
<evidence type="ECO:0000256" key="10">
    <source>
        <dbReference type="ARBA" id="ARBA00049117"/>
    </source>
</evidence>
<evidence type="ECO:0000256" key="1">
    <source>
        <dbReference type="ARBA" id="ARBA00001946"/>
    </source>
</evidence>
<dbReference type="CDD" id="cd02186">
    <property type="entry name" value="alpha_tubulin"/>
    <property type="match status" value="1"/>
</dbReference>
<evidence type="ECO:0000256" key="9">
    <source>
        <dbReference type="ARBA" id="ARBA00023212"/>
    </source>
</evidence>
<feature type="domain" description="Tubulin/FtsZ 2-layer sandwich" evidence="13">
    <location>
        <begin position="396"/>
        <end position="541"/>
    </location>
</feature>
<dbReference type="InterPro" id="IPR000217">
    <property type="entry name" value="Tubulin"/>
</dbReference>
<protein>
    <recommendedName>
        <fullName evidence="16">Tubulin alpha chain</fullName>
    </recommendedName>
</protein>
<dbReference type="InterPro" id="IPR008280">
    <property type="entry name" value="Tub_FtsZ_C"/>
</dbReference>
<evidence type="ECO:0000256" key="7">
    <source>
        <dbReference type="ARBA" id="ARBA00022801"/>
    </source>
</evidence>
<keyword evidence="8" id="KW-0342">GTP-binding</keyword>
<dbReference type="SUPFAM" id="SSF52490">
    <property type="entry name" value="Tubulin nucleotide-binding domain-like"/>
    <property type="match status" value="1"/>
</dbReference>
<dbReference type="Pfam" id="PF00091">
    <property type="entry name" value="Tubulin"/>
    <property type="match status" value="1"/>
</dbReference>
<evidence type="ECO:0000256" key="11">
    <source>
        <dbReference type="SAM" id="MobiDB-lite"/>
    </source>
</evidence>
<accession>A0ABN9L538</accession>
<keyword evidence="6" id="KW-0547">Nucleotide-binding</keyword>
<comment type="catalytic activity">
    <reaction evidence="10">
        <text>GTP + H2O = GDP + phosphate + H(+)</text>
        <dbReference type="Rhea" id="RHEA:19669"/>
        <dbReference type="ChEBI" id="CHEBI:15377"/>
        <dbReference type="ChEBI" id="CHEBI:15378"/>
        <dbReference type="ChEBI" id="CHEBI:37565"/>
        <dbReference type="ChEBI" id="CHEBI:43474"/>
        <dbReference type="ChEBI" id="CHEBI:58189"/>
    </reaction>
    <physiologicalReaction direction="left-to-right" evidence="10">
        <dbReference type="Rhea" id="RHEA:19670"/>
    </physiologicalReaction>
</comment>
<dbReference type="PROSITE" id="PS00227">
    <property type="entry name" value="TUBULIN"/>
    <property type="match status" value="1"/>
</dbReference>
<comment type="similarity">
    <text evidence="3">Belongs to the tubulin family.</text>
</comment>
<evidence type="ECO:0000313" key="15">
    <source>
        <dbReference type="Proteomes" id="UP001176940"/>
    </source>
</evidence>
<dbReference type="PANTHER" id="PTHR11588">
    <property type="entry name" value="TUBULIN"/>
    <property type="match status" value="1"/>
</dbReference>
<comment type="subcellular location">
    <subcellularLocation>
        <location evidence="2">Cytoplasm</location>
        <location evidence="2">Cytoskeleton</location>
    </subcellularLocation>
</comment>
<sequence>MLGSFKPMTPLLECPLHGQQLSITNIIIALSRRKLSRKESTWLHHRAIRTSLRQNSPSSNLRSINLNLKRERNIWLAQHRGRRKTTLQLLKSLYSCRRPIDHISTLLGQISQRFSNTRKIRDKASIKISKAQELLQALHRCRLSPINEGFQRECISIHIGQAGVQMGNACWELYCLEHGIQPDGIIPKESNPADASFGTFFFETGAGKHVPRAVLVDLEPSVIGEIRTGPYRTLFHPEQLITGKEDAANNYARGHYTIGKEIVDGVLDRLRKMSDQCSGLQGFLIFHSFGGGTGSGFTSLLMERLSVDYGKKSKLEFSVYPAPQISTAVVEPYNSILTTHTTLEHSDCAFMVDNEAIYDICNRNLDIERPSYTNLNRLIGQIVSSITASLRFDGALNVDLTEFQTNLVPYPRIHFPLVTYSPIISAEKAYHEQLSVPEITNACFEYSNQMVKCDPRRGKYMACCLLYRGDVVPKDVNAAIASIKTRKSIQFVDWCPTGFKVGINYQPPTVVPGGDLAKVQRAVCMLSNTTAIAEAWARLDHKFDLMYSKRAFVHWYVGEGMEEGEFSEAREDMAALEKDYEEVGTESRDDGDEEDDEY</sequence>
<dbReference type="InterPro" id="IPR037103">
    <property type="entry name" value="Tubulin/FtsZ-like_C"/>
</dbReference>
<dbReference type="InterPro" id="IPR023123">
    <property type="entry name" value="Tubulin_C"/>
</dbReference>
<dbReference type="SUPFAM" id="SSF55307">
    <property type="entry name" value="Tubulin C-terminal domain-like"/>
    <property type="match status" value="1"/>
</dbReference>
<evidence type="ECO:0008006" key="16">
    <source>
        <dbReference type="Google" id="ProtNLM"/>
    </source>
</evidence>
<dbReference type="InterPro" id="IPR036525">
    <property type="entry name" value="Tubulin/FtsZ_GTPase_sf"/>
</dbReference>
<evidence type="ECO:0000256" key="2">
    <source>
        <dbReference type="ARBA" id="ARBA00004245"/>
    </source>
</evidence>
<keyword evidence="4" id="KW-0963">Cytoplasm</keyword>
<keyword evidence="5" id="KW-0493">Microtubule</keyword>
<dbReference type="Gene3D" id="3.30.1330.20">
    <property type="entry name" value="Tubulin/FtsZ, C-terminal domain"/>
    <property type="match status" value="1"/>
</dbReference>
<feature type="domain" description="Tubulin/FtsZ GTPase" evidence="12">
    <location>
        <begin position="197"/>
        <end position="394"/>
    </location>
</feature>
<feature type="compositionally biased region" description="Acidic residues" evidence="11">
    <location>
        <begin position="579"/>
        <end position="598"/>
    </location>
</feature>
<evidence type="ECO:0000259" key="13">
    <source>
        <dbReference type="SMART" id="SM00865"/>
    </source>
</evidence>
<dbReference type="Gene3D" id="3.40.50.1440">
    <property type="entry name" value="Tubulin/FtsZ, GTPase domain"/>
    <property type="match status" value="1"/>
</dbReference>
<keyword evidence="7" id="KW-0378">Hydrolase</keyword>
<comment type="cofactor">
    <cofactor evidence="1">
        <name>Mg(2+)</name>
        <dbReference type="ChEBI" id="CHEBI:18420"/>
    </cofactor>
</comment>
<dbReference type="InterPro" id="IPR003008">
    <property type="entry name" value="Tubulin_FtsZ_GTPase"/>
</dbReference>
<dbReference type="EMBL" id="CAUEEQ010009417">
    <property type="protein sequence ID" value="CAJ0933373.1"/>
    <property type="molecule type" value="Genomic_DNA"/>
</dbReference>
<dbReference type="SMART" id="SM00865">
    <property type="entry name" value="Tubulin_C"/>
    <property type="match status" value="1"/>
</dbReference>
<dbReference type="Proteomes" id="UP001176940">
    <property type="component" value="Unassembled WGS sequence"/>
</dbReference>
<gene>
    <name evidence="14" type="ORF">RIMI_LOCUS5494312</name>
</gene>
<evidence type="ECO:0000256" key="4">
    <source>
        <dbReference type="ARBA" id="ARBA00022490"/>
    </source>
</evidence>
<reference evidence="14" key="1">
    <citation type="submission" date="2023-07" db="EMBL/GenBank/DDBJ databases">
        <authorList>
            <person name="Stuckert A."/>
        </authorList>
    </citation>
    <scope>NUCLEOTIDE SEQUENCE</scope>
</reference>
<feature type="region of interest" description="Disordered" evidence="11">
    <location>
        <begin position="577"/>
        <end position="598"/>
    </location>
</feature>
<dbReference type="PRINTS" id="PR01161">
    <property type="entry name" value="TUBULIN"/>
</dbReference>
<dbReference type="PRINTS" id="PR01162">
    <property type="entry name" value="ALPHATUBULIN"/>
</dbReference>
<evidence type="ECO:0000313" key="14">
    <source>
        <dbReference type="EMBL" id="CAJ0933373.1"/>
    </source>
</evidence>
<dbReference type="InterPro" id="IPR017975">
    <property type="entry name" value="Tubulin_CS"/>
</dbReference>
<keyword evidence="15" id="KW-1185">Reference proteome</keyword>
<proteinExistence type="inferred from homology"/>
<keyword evidence="9" id="KW-0206">Cytoskeleton</keyword>
<name>A0ABN9L538_9NEOB</name>
<dbReference type="Pfam" id="PF03953">
    <property type="entry name" value="Tubulin_C"/>
    <property type="match status" value="1"/>
</dbReference>
<organism evidence="14 15">
    <name type="scientific">Ranitomeya imitator</name>
    <name type="common">mimic poison frog</name>
    <dbReference type="NCBI Taxonomy" id="111125"/>
    <lineage>
        <taxon>Eukaryota</taxon>
        <taxon>Metazoa</taxon>
        <taxon>Chordata</taxon>
        <taxon>Craniata</taxon>
        <taxon>Vertebrata</taxon>
        <taxon>Euteleostomi</taxon>
        <taxon>Amphibia</taxon>
        <taxon>Batrachia</taxon>
        <taxon>Anura</taxon>
        <taxon>Neobatrachia</taxon>
        <taxon>Hyloidea</taxon>
        <taxon>Dendrobatidae</taxon>
        <taxon>Dendrobatinae</taxon>
        <taxon>Ranitomeya</taxon>
    </lineage>
</organism>
<dbReference type="Gene3D" id="1.10.287.600">
    <property type="entry name" value="Helix hairpin bin"/>
    <property type="match status" value="1"/>
</dbReference>
<evidence type="ECO:0000256" key="6">
    <source>
        <dbReference type="ARBA" id="ARBA00022741"/>
    </source>
</evidence>